<reference evidence="1 2" key="1">
    <citation type="journal article" date="2015" name="Environ. Microbiol.">
        <title>Novel viral genomes identified from six metagenomes reveal wide distribution of archaeal viruses and high viral diversity in terrestrial hot springs.</title>
        <authorList>
            <person name="Gudbergsdottir S.R."/>
            <person name="Menzel P."/>
            <person name="Krogh A."/>
            <person name="Young M."/>
            <person name="Peng X."/>
        </authorList>
    </citation>
    <scope>NUCLEOTIDE SEQUENCE [LARGE SCALE GENOMIC DNA]</scope>
    <source>
        <strain evidence="1 2">ABV3</strain>
    </source>
</reference>
<dbReference type="KEGG" id="vg:26625106"/>
<keyword evidence="2" id="KW-1185">Reference proteome</keyword>
<dbReference type="Proteomes" id="UP000202152">
    <property type="component" value="Segment"/>
</dbReference>
<name>A0A0N7FYX4_9VIRU</name>
<evidence type="ECO:0000313" key="2">
    <source>
        <dbReference type="Proteomes" id="UP000202152"/>
    </source>
</evidence>
<sequence>MFTLDELFNLAQKDQFNYLLVFFTENGEIYDALAFDLLQPLLIEIINNYLSLVEKLNEKIVVKFYKVSTRQEVKITQIPIYIPNDSTSQTQMRRGYL</sequence>
<dbReference type="GeneID" id="26625106"/>
<dbReference type="RefSeq" id="YP_009197905.1">
    <property type="nucleotide sequence ID" value="NC_028787.1"/>
</dbReference>
<accession>A0A0N7FYX4</accession>
<dbReference type="EMBL" id="KP282674">
    <property type="protein sequence ID" value="ALG96828.1"/>
    <property type="molecule type" value="Genomic_DNA"/>
</dbReference>
<evidence type="ECO:0000313" key="1">
    <source>
        <dbReference type="EMBL" id="ALG96828.1"/>
    </source>
</evidence>
<proteinExistence type="predicted"/>
<protein>
    <submittedName>
        <fullName evidence="1">Uncharacterized protein</fullName>
    </submittedName>
</protein>
<organism evidence="1 2">
    <name type="scientific">Acidianus bottle-shaped virus 3 strain ABV3</name>
    <dbReference type="NCBI Taxonomy" id="1732174"/>
    <lineage>
        <taxon>Viruses</taxon>
        <taxon>Viruses incertae sedis</taxon>
        <taxon>Ampullaviridae</taxon>
        <taxon>Bottigliavirus</taxon>
        <taxon>Bottigliavirus krisuvikense</taxon>
        <taxon>Bottigliavirus ABV3</taxon>
    </lineage>
</organism>